<sequence>MNMVEWGAAALGLVNIVLVARRSLWNYPFGIAMVALYFFVFVEAKLYSDALLQIFFLVINLYGWWNWMRSDRIADGGVAVGRLDHRARLLWLAGTAVAALAWGAMMARFTDAAAPFADASIAGMSVAAQILQSQRKYESWVLWIAVDALATGLFWSRGLVATAILYAIFFGVALCGLVAWRRTMAQAAA</sequence>
<proteinExistence type="inferred from homology"/>
<feature type="transmembrane region" description="Helical" evidence="10">
    <location>
        <begin position="24"/>
        <end position="44"/>
    </location>
</feature>
<evidence type="ECO:0000256" key="9">
    <source>
        <dbReference type="ARBA" id="ARBA00023136"/>
    </source>
</evidence>
<dbReference type="Proteomes" id="UP001176471">
    <property type="component" value="Unassembled WGS sequence"/>
</dbReference>
<dbReference type="PANTHER" id="PTHR36122">
    <property type="entry name" value="NICOTINAMIDE RIBOSIDE TRANSPORTER PNUC"/>
    <property type="match status" value="1"/>
</dbReference>
<evidence type="ECO:0000256" key="4">
    <source>
        <dbReference type="ARBA" id="ARBA00017522"/>
    </source>
</evidence>
<comment type="similarity">
    <text evidence="3">Belongs to the nicotinamide ribonucleoside (NR) uptake permease (TC 4.B.1) family.</text>
</comment>
<keyword evidence="7 10" id="KW-0812">Transmembrane</keyword>
<evidence type="ECO:0000313" key="11">
    <source>
        <dbReference type="EMBL" id="MDO7836224.1"/>
    </source>
</evidence>
<dbReference type="PANTHER" id="PTHR36122:SF2">
    <property type="entry name" value="NICOTINAMIDE RIBOSIDE TRANSPORTER PNUC"/>
    <property type="match status" value="1"/>
</dbReference>
<gene>
    <name evidence="11" type="primary">pnuC</name>
    <name evidence="11" type="ORF">Q4610_14335</name>
</gene>
<comment type="caution">
    <text evidence="11">The sequence shown here is derived from an EMBL/GenBank/DDBJ whole genome shotgun (WGS) entry which is preliminary data.</text>
</comment>
<keyword evidence="6" id="KW-1003">Cell membrane</keyword>
<name>A0ABT8ZNW2_9SPHN</name>
<accession>A0ABT8ZNW2</accession>
<dbReference type="RefSeq" id="WP_304536642.1">
    <property type="nucleotide sequence ID" value="NZ_JAUQOM010000007.1"/>
</dbReference>
<dbReference type="EMBL" id="JAUQOM010000007">
    <property type="protein sequence ID" value="MDO7836224.1"/>
    <property type="molecule type" value="Genomic_DNA"/>
</dbReference>
<evidence type="ECO:0000256" key="6">
    <source>
        <dbReference type="ARBA" id="ARBA00022475"/>
    </source>
</evidence>
<evidence type="ECO:0000313" key="12">
    <source>
        <dbReference type="Proteomes" id="UP001176471"/>
    </source>
</evidence>
<dbReference type="InterPro" id="IPR006419">
    <property type="entry name" value="NMN_transpt_PnuC"/>
</dbReference>
<dbReference type="Pfam" id="PF04973">
    <property type="entry name" value="NMN_transporter"/>
    <property type="match status" value="1"/>
</dbReference>
<organism evidence="11 12">
    <name type="scientific">Sphingobium cyanobacteriorum</name>
    <dbReference type="NCBI Taxonomy" id="3063954"/>
    <lineage>
        <taxon>Bacteria</taxon>
        <taxon>Pseudomonadati</taxon>
        <taxon>Pseudomonadota</taxon>
        <taxon>Alphaproteobacteria</taxon>
        <taxon>Sphingomonadales</taxon>
        <taxon>Sphingomonadaceae</taxon>
        <taxon>Sphingobium</taxon>
    </lineage>
</organism>
<feature type="transmembrane region" description="Helical" evidence="10">
    <location>
        <begin position="163"/>
        <end position="180"/>
    </location>
</feature>
<dbReference type="NCBIfam" id="TIGR01528">
    <property type="entry name" value="NMN_trans_PnuC"/>
    <property type="match status" value="1"/>
</dbReference>
<feature type="transmembrane region" description="Helical" evidence="10">
    <location>
        <begin position="89"/>
        <end position="107"/>
    </location>
</feature>
<reference evidence="11" key="1">
    <citation type="submission" date="2023-07" db="EMBL/GenBank/DDBJ databases">
        <title>Bacterial whole genome sequence for Sphingobium sp. HBC34.</title>
        <authorList>
            <person name="Le V."/>
            <person name="Ko S.-R."/>
            <person name="Ahn C.-Y."/>
            <person name="Oh H.-M."/>
        </authorList>
    </citation>
    <scope>NUCLEOTIDE SEQUENCE</scope>
    <source>
        <strain evidence="11">HBC34</strain>
    </source>
</reference>
<evidence type="ECO:0000256" key="10">
    <source>
        <dbReference type="SAM" id="Phobius"/>
    </source>
</evidence>
<keyword evidence="8 10" id="KW-1133">Transmembrane helix</keyword>
<feature type="transmembrane region" description="Helical" evidence="10">
    <location>
        <begin position="50"/>
        <end position="68"/>
    </location>
</feature>
<keyword evidence="5" id="KW-0813">Transport</keyword>
<evidence type="ECO:0000256" key="5">
    <source>
        <dbReference type="ARBA" id="ARBA00022448"/>
    </source>
</evidence>
<evidence type="ECO:0000256" key="8">
    <source>
        <dbReference type="ARBA" id="ARBA00022989"/>
    </source>
</evidence>
<evidence type="ECO:0000256" key="2">
    <source>
        <dbReference type="ARBA" id="ARBA00004651"/>
    </source>
</evidence>
<evidence type="ECO:0000256" key="7">
    <source>
        <dbReference type="ARBA" id="ARBA00022692"/>
    </source>
</evidence>
<comment type="subcellular location">
    <subcellularLocation>
        <location evidence="2">Cell membrane</location>
        <topology evidence="2">Multi-pass membrane protein</topology>
    </subcellularLocation>
</comment>
<protein>
    <recommendedName>
        <fullName evidence="4">Nicotinamide riboside transporter PnuC</fullName>
    </recommendedName>
</protein>
<keyword evidence="9 10" id="KW-0472">Membrane</keyword>
<evidence type="ECO:0000256" key="3">
    <source>
        <dbReference type="ARBA" id="ARBA00006669"/>
    </source>
</evidence>
<keyword evidence="12" id="KW-1185">Reference proteome</keyword>
<evidence type="ECO:0000256" key="1">
    <source>
        <dbReference type="ARBA" id="ARBA00002672"/>
    </source>
</evidence>
<comment type="function">
    <text evidence="1">Required for nicotinamide riboside transport across the inner membrane.</text>
</comment>